<dbReference type="PROSITE" id="PS50011">
    <property type="entry name" value="PROTEIN_KINASE_DOM"/>
    <property type="match status" value="1"/>
</dbReference>
<dbReference type="Proteomes" id="UP000054698">
    <property type="component" value="Unassembled WGS sequence"/>
</dbReference>
<dbReference type="Gene3D" id="1.10.510.10">
    <property type="entry name" value="Transferase(Phosphotransferase) domain 1"/>
    <property type="match status" value="1"/>
</dbReference>
<dbReference type="InterPro" id="IPR008271">
    <property type="entry name" value="Ser/Thr_kinase_AS"/>
</dbReference>
<dbReference type="SUPFAM" id="SSF56112">
    <property type="entry name" value="Protein kinase-like (PK-like)"/>
    <property type="match status" value="1"/>
</dbReference>
<sequence length="419" mass="48895">MFDLIPLAGGLLSQKRKQINELNSILKKMNRCEVYNPERLQHYLDKLIAFHKKTFVKKDPEQPIRTWFADHPLFRTQRQVEQIINKHRLRLDVVNLFQKINLVSLYREYEGKDSFKTLIKARITAINPHYKVASLGGGNNPLVRISLAEEQHCVVRFLRLNSSEDAAGISPRTARERIAGMKQIPQPYFLSQLEDDRQEVTYLECSEYYEHGSLERLFDELHQQENDERAIDLNPLILLYARQFLEFFIELNQHDVWYTDLKPSNVLLNEDGDIIISDVKGLVISSTKMVRSSQTSTSAAYYQSSVYKDSEINLERLQRQTLANTLYELTCDKLPVPKITHHPNWRNKYDFEQACFQSEEGQFIKAMILELNKRRSKPLSNFLNSLDTFTKAKEQQSQALHEEGHPHVGLDDSRSSFTF</sequence>
<dbReference type="GO" id="GO:0004672">
    <property type="term" value="F:protein kinase activity"/>
    <property type="evidence" value="ECO:0007669"/>
    <property type="project" value="InterPro"/>
</dbReference>
<evidence type="ECO:0000256" key="1">
    <source>
        <dbReference type="SAM" id="MobiDB-lite"/>
    </source>
</evidence>
<dbReference type="EMBL" id="LNYB01000009">
    <property type="protein sequence ID" value="KTD04133.1"/>
    <property type="molecule type" value="Genomic_DNA"/>
</dbReference>
<dbReference type="GO" id="GO:0005524">
    <property type="term" value="F:ATP binding"/>
    <property type="evidence" value="ECO:0007669"/>
    <property type="project" value="InterPro"/>
</dbReference>
<comment type="caution">
    <text evidence="3">The sequence shown here is derived from an EMBL/GenBank/DDBJ whole genome shotgun (WGS) entry which is preliminary data.</text>
</comment>
<reference evidence="3 4" key="1">
    <citation type="submission" date="2015-11" db="EMBL/GenBank/DDBJ databases">
        <title>Genomic analysis of 38 Legionella species identifies large and diverse effector repertoires.</title>
        <authorList>
            <person name="Burstein D."/>
            <person name="Amaro F."/>
            <person name="Zusman T."/>
            <person name="Lifshitz Z."/>
            <person name="Cohen O."/>
            <person name="Gilbert J.A."/>
            <person name="Pupko T."/>
            <person name="Shuman H.A."/>
            <person name="Segal G."/>
        </authorList>
    </citation>
    <scope>NUCLEOTIDE SEQUENCE [LARGE SCALE GENOMIC DNA]</scope>
    <source>
        <strain evidence="3 4">WO-44C</strain>
    </source>
</reference>
<name>A0A0W0U8L6_9GAMM</name>
<evidence type="ECO:0000313" key="4">
    <source>
        <dbReference type="Proteomes" id="UP000054698"/>
    </source>
</evidence>
<evidence type="ECO:0000259" key="2">
    <source>
        <dbReference type="PROSITE" id="PS50011"/>
    </source>
</evidence>
<protein>
    <submittedName>
        <fullName evidence="3">Protein kinase domain protein</fullName>
    </submittedName>
</protein>
<proteinExistence type="predicted"/>
<keyword evidence="4" id="KW-1185">Reference proteome</keyword>
<gene>
    <name evidence="3" type="ORF">Lfee_0221</name>
</gene>
<dbReference type="Pfam" id="PF00069">
    <property type="entry name" value="Pkinase"/>
    <property type="match status" value="1"/>
</dbReference>
<dbReference type="AlphaFoldDB" id="A0A0W0U8L6"/>
<keyword evidence="3" id="KW-0808">Transferase</keyword>
<dbReference type="PATRIC" id="fig|453.4.peg.242"/>
<dbReference type="RefSeq" id="WP_058443442.1">
    <property type="nucleotide sequence ID" value="NZ_CAAAHT010000023.1"/>
</dbReference>
<dbReference type="OrthoDB" id="5632772at2"/>
<dbReference type="STRING" id="453.Lfee_0221"/>
<feature type="region of interest" description="Disordered" evidence="1">
    <location>
        <begin position="395"/>
        <end position="419"/>
    </location>
</feature>
<keyword evidence="3" id="KW-0418">Kinase</keyword>
<dbReference type="InterPro" id="IPR011009">
    <property type="entry name" value="Kinase-like_dom_sf"/>
</dbReference>
<feature type="domain" description="Protein kinase" evidence="2">
    <location>
        <begin position="129"/>
        <end position="408"/>
    </location>
</feature>
<dbReference type="PROSITE" id="PS00108">
    <property type="entry name" value="PROTEIN_KINASE_ST"/>
    <property type="match status" value="1"/>
</dbReference>
<dbReference type="InterPro" id="IPR000719">
    <property type="entry name" value="Prot_kinase_dom"/>
</dbReference>
<organism evidence="3 4">
    <name type="scientific">Legionella feeleii</name>
    <dbReference type="NCBI Taxonomy" id="453"/>
    <lineage>
        <taxon>Bacteria</taxon>
        <taxon>Pseudomonadati</taxon>
        <taxon>Pseudomonadota</taxon>
        <taxon>Gammaproteobacteria</taxon>
        <taxon>Legionellales</taxon>
        <taxon>Legionellaceae</taxon>
        <taxon>Legionella</taxon>
    </lineage>
</organism>
<accession>A0A0W0U8L6</accession>
<evidence type="ECO:0000313" key="3">
    <source>
        <dbReference type="EMBL" id="KTD04133.1"/>
    </source>
</evidence>